<feature type="transmembrane region" description="Helical" evidence="6">
    <location>
        <begin position="125"/>
        <end position="149"/>
    </location>
</feature>
<dbReference type="GO" id="GO:0016020">
    <property type="term" value="C:membrane"/>
    <property type="evidence" value="ECO:0007669"/>
    <property type="project" value="UniProtKB-SubCell"/>
</dbReference>
<feature type="compositionally biased region" description="Basic and acidic residues" evidence="5">
    <location>
        <begin position="438"/>
        <end position="447"/>
    </location>
</feature>
<evidence type="ECO:0000313" key="7">
    <source>
        <dbReference type="EMBL" id="KAK3402484.1"/>
    </source>
</evidence>
<evidence type="ECO:0000313" key="8">
    <source>
        <dbReference type="Proteomes" id="UP001281003"/>
    </source>
</evidence>
<comment type="subcellular location">
    <subcellularLocation>
        <location evidence="1">Membrane</location>
        <topology evidence="1">Single-pass membrane protein</topology>
    </subcellularLocation>
</comment>
<evidence type="ECO:0000256" key="4">
    <source>
        <dbReference type="ARBA" id="ARBA00023136"/>
    </source>
</evidence>
<feature type="compositionally biased region" description="Basic and acidic residues" evidence="5">
    <location>
        <begin position="226"/>
        <end position="242"/>
    </location>
</feature>
<reference evidence="7" key="1">
    <citation type="journal article" date="2023" name="Mol. Phylogenet. Evol.">
        <title>Genome-scale phylogeny and comparative genomics of the fungal order Sordariales.</title>
        <authorList>
            <person name="Hensen N."/>
            <person name="Bonometti L."/>
            <person name="Westerberg I."/>
            <person name="Brannstrom I.O."/>
            <person name="Guillou S."/>
            <person name="Cros-Aarteil S."/>
            <person name="Calhoun S."/>
            <person name="Haridas S."/>
            <person name="Kuo A."/>
            <person name="Mondo S."/>
            <person name="Pangilinan J."/>
            <person name="Riley R."/>
            <person name="LaButti K."/>
            <person name="Andreopoulos B."/>
            <person name="Lipzen A."/>
            <person name="Chen C."/>
            <person name="Yan M."/>
            <person name="Daum C."/>
            <person name="Ng V."/>
            <person name="Clum A."/>
            <person name="Steindorff A."/>
            <person name="Ohm R.A."/>
            <person name="Martin F."/>
            <person name="Silar P."/>
            <person name="Natvig D.O."/>
            <person name="Lalanne C."/>
            <person name="Gautier V."/>
            <person name="Ament-Velasquez S.L."/>
            <person name="Kruys A."/>
            <person name="Hutchinson M.I."/>
            <person name="Powell A.J."/>
            <person name="Barry K."/>
            <person name="Miller A.N."/>
            <person name="Grigoriev I.V."/>
            <person name="Debuchy R."/>
            <person name="Gladieux P."/>
            <person name="Hiltunen Thoren M."/>
            <person name="Johannesson H."/>
        </authorList>
    </citation>
    <scope>NUCLEOTIDE SEQUENCE</scope>
    <source>
        <strain evidence="7">FGSC 1904</strain>
    </source>
</reference>
<proteinExistence type="predicted"/>
<dbReference type="PANTHER" id="PTHR15549">
    <property type="entry name" value="PAIRED IMMUNOGLOBULIN-LIKE TYPE 2 RECEPTOR"/>
    <property type="match status" value="1"/>
</dbReference>
<feature type="compositionally biased region" description="Basic and acidic residues" evidence="5">
    <location>
        <begin position="333"/>
        <end position="344"/>
    </location>
</feature>
<evidence type="ECO:0000256" key="5">
    <source>
        <dbReference type="SAM" id="MobiDB-lite"/>
    </source>
</evidence>
<keyword evidence="4 6" id="KW-0472">Membrane</keyword>
<dbReference type="PANTHER" id="PTHR15549:SF30">
    <property type="entry name" value="MID2 DOMAIN-CONTAINING PROTEIN"/>
    <property type="match status" value="1"/>
</dbReference>
<keyword evidence="2 6" id="KW-0812">Transmembrane</keyword>
<accession>A0AAE0PM91</accession>
<feature type="compositionally biased region" description="Pro residues" evidence="5">
    <location>
        <begin position="290"/>
        <end position="299"/>
    </location>
</feature>
<name>A0AAE0PM91_SORBR</name>
<comment type="caution">
    <text evidence="7">The sequence shown here is derived from an EMBL/GenBank/DDBJ whole genome shotgun (WGS) entry which is preliminary data.</text>
</comment>
<dbReference type="AlphaFoldDB" id="A0AAE0PM91"/>
<feature type="region of interest" description="Disordered" evidence="5">
    <location>
        <begin position="207"/>
        <end position="489"/>
    </location>
</feature>
<dbReference type="EMBL" id="JAUTDP010000001">
    <property type="protein sequence ID" value="KAK3402484.1"/>
    <property type="molecule type" value="Genomic_DNA"/>
</dbReference>
<evidence type="ECO:0000256" key="2">
    <source>
        <dbReference type="ARBA" id="ARBA00022692"/>
    </source>
</evidence>
<dbReference type="InterPro" id="IPR051694">
    <property type="entry name" value="Immunoregulatory_rcpt-like"/>
</dbReference>
<protein>
    <submittedName>
        <fullName evidence="7">Uncharacterized protein</fullName>
    </submittedName>
</protein>
<organism evidence="7 8">
    <name type="scientific">Sordaria brevicollis</name>
    <dbReference type="NCBI Taxonomy" id="83679"/>
    <lineage>
        <taxon>Eukaryota</taxon>
        <taxon>Fungi</taxon>
        <taxon>Dikarya</taxon>
        <taxon>Ascomycota</taxon>
        <taxon>Pezizomycotina</taxon>
        <taxon>Sordariomycetes</taxon>
        <taxon>Sordariomycetidae</taxon>
        <taxon>Sordariales</taxon>
        <taxon>Sordariaceae</taxon>
        <taxon>Sordaria</taxon>
    </lineage>
</organism>
<dbReference type="GO" id="GO:0071944">
    <property type="term" value="C:cell periphery"/>
    <property type="evidence" value="ECO:0007669"/>
    <property type="project" value="UniProtKB-ARBA"/>
</dbReference>
<gene>
    <name evidence="7" type="ORF">B0T20DRAFT_342699</name>
</gene>
<evidence type="ECO:0000256" key="3">
    <source>
        <dbReference type="ARBA" id="ARBA00022989"/>
    </source>
</evidence>
<feature type="region of interest" description="Disordered" evidence="5">
    <location>
        <begin position="158"/>
        <end position="181"/>
    </location>
</feature>
<feature type="compositionally biased region" description="Basic and acidic residues" evidence="5">
    <location>
        <begin position="314"/>
        <end position="324"/>
    </location>
</feature>
<keyword evidence="3 6" id="KW-1133">Transmembrane helix</keyword>
<feature type="compositionally biased region" description="Basic and acidic residues" evidence="5">
    <location>
        <begin position="455"/>
        <end position="475"/>
    </location>
</feature>
<dbReference type="Proteomes" id="UP001281003">
    <property type="component" value="Unassembled WGS sequence"/>
</dbReference>
<sequence>MEDNSIDTSLLASNLAVGRGVASKRSPASKQSQTLITPRILLTIISPVTHKALPAARITSVFVTFETETVTFHPGGSVVRTTTHPTVPTTLVTSGTSPISSAPSESATTSAPAPQQTGTQGPKGAVIGGAIGATLFGIFMIGVVIFCLARRRRRELRSTPYTGPSSLPARGGRTSTRSSNVGFDRLDNIQLERMTRHHQTTPDLHQVGLGARRDHPGSHSQGQMRRGHEIEVVPAGEGDRGPRLRTVVWEPPAIGPALRSGRSLLPPQRVPGEAAPAPAPAPYSSLEVPRPAPAIPAPVRPVRDWSSSVYSVPSREDVRSKFSVDSDDAADNDNGKGDENDNDSRTTVWPRPLSSSGGPAEVASPATEAGAPIPLSSTTTSHPEPEDRGGPSRQSSTYVEPPSQSRWSPDTPSSHGSEQGLTTKVQQQVAQVGAKLADTWKEKKEKLGSLLGSGSKEEKKPTREEKGKGKAKDVEIVVDPVNRGGPGWI</sequence>
<evidence type="ECO:0000256" key="6">
    <source>
        <dbReference type="SAM" id="Phobius"/>
    </source>
</evidence>
<evidence type="ECO:0000256" key="1">
    <source>
        <dbReference type="ARBA" id="ARBA00004167"/>
    </source>
</evidence>
<feature type="compositionally biased region" description="Low complexity" evidence="5">
    <location>
        <begin position="81"/>
        <end position="114"/>
    </location>
</feature>
<feature type="compositionally biased region" description="Polar residues" evidence="5">
    <location>
        <begin position="392"/>
        <end position="424"/>
    </location>
</feature>
<keyword evidence="8" id="KW-1185">Reference proteome</keyword>
<reference evidence="7" key="2">
    <citation type="submission" date="2023-07" db="EMBL/GenBank/DDBJ databases">
        <authorList>
            <consortium name="Lawrence Berkeley National Laboratory"/>
            <person name="Haridas S."/>
            <person name="Hensen N."/>
            <person name="Bonometti L."/>
            <person name="Westerberg I."/>
            <person name="Brannstrom I.O."/>
            <person name="Guillou S."/>
            <person name="Cros-Aarteil S."/>
            <person name="Calhoun S."/>
            <person name="Kuo A."/>
            <person name="Mondo S."/>
            <person name="Pangilinan J."/>
            <person name="Riley R."/>
            <person name="LaButti K."/>
            <person name="Andreopoulos B."/>
            <person name="Lipzen A."/>
            <person name="Chen C."/>
            <person name="Yanf M."/>
            <person name="Daum C."/>
            <person name="Ng V."/>
            <person name="Clum A."/>
            <person name="Steindorff A."/>
            <person name="Ohm R."/>
            <person name="Martin F."/>
            <person name="Silar P."/>
            <person name="Natvig D."/>
            <person name="Lalanne C."/>
            <person name="Gautier V."/>
            <person name="Ament-velasquez S.L."/>
            <person name="Kruys A."/>
            <person name="Hutchinson M.I."/>
            <person name="Powell A.J."/>
            <person name="Barry K."/>
            <person name="Miller A.N."/>
            <person name="Grigoriev I.V."/>
            <person name="Debuchy R."/>
            <person name="Gladieux P."/>
            <person name="Thoren M.H."/>
            <person name="Johannesson H."/>
        </authorList>
    </citation>
    <scope>NUCLEOTIDE SEQUENCE</scope>
    <source>
        <strain evidence="7">FGSC 1904</strain>
    </source>
</reference>
<feature type="region of interest" description="Disordered" evidence="5">
    <location>
        <begin position="81"/>
        <end position="122"/>
    </location>
</feature>